<dbReference type="InterPro" id="IPR011043">
    <property type="entry name" value="Gal_Oxase/kelch_b-propeller"/>
</dbReference>
<gene>
    <name evidence="2" type="ORF">SEVIR_2G028400v2</name>
</gene>
<organism evidence="2 3">
    <name type="scientific">Setaria viridis</name>
    <name type="common">Green bristlegrass</name>
    <name type="synonym">Setaria italica subsp. viridis</name>
    <dbReference type="NCBI Taxonomy" id="4556"/>
    <lineage>
        <taxon>Eukaryota</taxon>
        <taxon>Viridiplantae</taxon>
        <taxon>Streptophyta</taxon>
        <taxon>Embryophyta</taxon>
        <taxon>Tracheophyta</taxon>
        <taxon>Spermatophyta</taxon>
        <taxon>Magnoliopsida</taxon>
        <taxon>Liliopsida</taxon>
        <taxon>Poales</taxon>
        <taxon>Poaceae</taxon>
        <taxon>PACMAD clade</taxon>
        <taxon>Panicoideae</taxon>
        <taxon>Panicodae</taxon>
        <taxon>Paniceae</taxon>
        <taxon>Cenchrinae</taxon>
        <taxon>Setaria</taxon>
    </lineage>
</organism>
<dbReference type="PANTHER" id="PTHR32133:SF348">
    <property type="entry name" value="F-BOX DOMAIN-CONTAINING PROTEIN"/>
    <property type="match status" value="1"/>
</dbReference>
<evidence type="ECO:0000313" key="3">
    <source>
        <dbReference type="Proteomes" id="UP000298652"/>
    </source>
</evidence>
<proteinExistence type="predicted"/>
<accession>A0A4U6VPI4</accession>
<dbReference type="InterPro" id="IPR036047">
    <property type="entry name" value="F-box-like_dom_sf"/>
</dbReference>
<dbReference type="Pfam" id="PF23635">
    <property type="entry name" value="Beta-prop_AT5G49610-like"/>
    <property type="match status" value="1"/>
</dbReference>
<dbReference type="SUPFAM" id="SSF50965">
    <property type="entry name" value="Galactose oxidase, central domain"/>
    <property type="match status" value="1"/>
</dbReference>
<evidence type="ECO:0000313" key="2">
    <source>
        <dbReference type="EMBL" id="TKW30323.1"/>
    </source>
</evidence>
<dbReference type="Gramene" id="TKW30323">
    <property type="protein sequence ID" value="TKW30323"/>
    <property type="gene ID" value="SEVIR_2G028400v2"/>
</dbReference>
<evidence type="ECO:0000259" key="1">
    <source>
        <dbReference type="Pfam" id="PF23635"/>
    </source>
</evidence>
<dbReference type="EMBL" id="CM016553">
    <property type="protein sequence ID" value="TKW30323.1"/>
    <property type="molecule type" value="Genomic_DNA"/>
</dbReference>
<dbReference type="PANTHER" id="PTHR32133">
    <property type="entry name" value="OS07G0120400 PROTEIN"/>
    <property type="match status" value="1"/>
</dbReference>
<dbReference type="OMA" id="VICLPAC"/>
<keyword evidence="3" id="KW-1185">Reference proteome</keyword>
<protein>
    <recommendedName>
        <fullName evidence="1">F-box protein AT5G49610-like beta-propeller domain-containing protein</fullName>
    </recommendedName>
</protein>
<name>A0A4U6VPI4_SETVI</name>
<dbReference type="InterPro" id="IPR056594">
    <property type="entry name" value="AT5G49610-like_b-prop"/>
</dbReference>
<dbReference type="SUPFAM" id="SSF81383">
    <property type="entry name" value="F-box domain"/>
    <property type="match status" value="1"/>
</dbReference>
<dbReference type="Proteomes" id="UP000298652">
    <property type="component" value="Chromosome 2"/>
</dbReference>
<reference evidence="2" key="1">
    <citation type="submission" date="2019-03" db="EMBL/GenBank/DDBJ databases">
        <title>WGS assembly of Setaria viridis.</title>
        <authorList>
            <person name="Huang P."/>
            <person name="Jenkins J."/>
            <person name="Grimwood J."/>
            <person name="Barry K."/>
            <person name="Healey A."/>
            <person name="Mamidi S."/>
            <person name="Sreedasyam A."/>
            <person name="Shu S."/>
            <person name="Feldman M."/>
            <person name="Wu J."/>
            <person name="Yu Y."/>
            <person name="Chen C."/>
            <person name="Johnson J."/>
            <person name="Rokhsar D."/>
            <person name="Baxter I."/>
            <person name="Schmutz J."/>
            <person name="Brutnell T."/>
            <person name="Kellogg E."/>
        </authorList>
    </citation>
    <scope>NUCLEOTIDE SEQUENCE [LARGE SCALE GENOMIC DNA]</scope>
</reference>
<dbReference type="AlphaFoldDB" id="A0A4U6VPI4"/>
<feature type="domain" description="F-box protein AT5G49610-like beta-propeller" evidence="1">
    <location>
        <begin position="100"/>
        <end position="359"/>
    </location>
</feature>
<sequence length="371" mass="41261">MAPPSTTTTELIDDVTAEILLLLPPDEPEHLFRAALVCKPWLRILCDPAFLRRYRAYHGAPPLLGFIHRFAGDLVPRLASTTSVPAFTHPGSDGRGARAFDCRHGRVLMSQGEISAYNFLVWNPVSGDRRCVPVPDIDYWLYSAAVLCAADGCDHLDCHDGPFRLVLAGRDTRSNLICACVYSSETCTWSTPVSLDNSRGFHVRSRPGALVNDEIYFTFSRDDAILKYDWGNNWLSMVKTPVPRSRYYGFAAVMTMVDGSLGLGRVEDSSLYLWSRKVNSEGDAEWILCRVIELETVMPMANLSPYGANVVAFADGVDVIFLGTNAGLFTIELKSGRVRMFGESWLHLSILPYMSFYTPDRGTLLSLARTL</sequence>